<name>A0A382M5H9_9ZZZZ</name>
<organism evidence="1">
    <name type="scientific">marine metagenome</name>
    <dbReference type="NCBI Taxonomy" id="408172"/>
    <lineage>
        <taxon>unclassified sequences</taxon>
        <taxon>metagenomes</taxon>
        <taxon>ecological metagenomes</taxon>
    </lineage>
</organism>
<protein>
    <submittedName>
        <fullName evidence="1">Uncharacterized protein</fullName>
    </submittedName>
</protein>
<proteinExistence type="predicted"/>
<accession>A0A382M5H9</accession>
<gene>
    <name evidence="1" type="ORF">METZ01_LOCUS296990</name>
</gene>
<sequence>MVVGHEIKLNIGSEYRLGRRQAVKTQVFDACIRRFESSRPS</sequence>
<reference evidence="1" key="1">
    <citation type="submission" date="2018-05" db="EMBL/GenBank/DDBJ databases">
        <authorList>
            <person name="Lanie J.A."/>
            <person name="Ng W.-L."/>
            <person name="Kazmierczak K.M."/>
            <person name="Andrzejewski T.M."/>
            <person name="Davidsen T.M."/>
            <person name="Wayne K.J."/>
            <person name="Tettelin H."/>
            <person name="Glass J.I."/>
            <person name="Rusch D."/>
            <person name="Podicherti R."/>
            <person name="Tsui H.-C.T."/>
            <person name="Winkler M.E."/>
        </authorList>
    </citation>
    <scope>NUCLEOTIDE SEQUENCE</scope>
</reference>
<feature type="non-terminal residue" evidence="1">
    <location>
        <position position="41"/>
    </location>
</feature>
<dbReference type="AlphaFoldDB" id="A0A382M5H9"/>
<dbReference type="EMBL" id="UINC01091403">
    <property type="protein sequence ID" value="SVC44136.1"/>
    <property type="molecule type" value="Genomic_DNA"/>
</dbReference>
<evidence type="ECO:0000313" key="1">
    <source>
        <dbReference type="EMBL" id="SVC44136.1"/>
    </source>
</evidence>